<proteinExistence type="predicted"/>
<evidence type="ECO:0000313" key="1">
    <source>
        <dbReference type="EMBL" id="KAF2261457.1"/>
    </source>
</evidence>
<sequence length="117" mass="12976">MALHALVLHVAIPRVNPALGRLDSPGLPRHRLLNMDNRANCPRTRNIPQRVDVFLAFHWPTLSIEARHQVPRESISHFAGHGVSRYRLFGALIRGSRCAPIGGAKVLCGFKRKGCGE</sequence>
<accession>A0A9P4K2L7</accession>
<keyword evidence="2" id="KW-1185">Reference proteome</keyword>
<dbReference type="AlphaFoldDB" id="A0A9P4K2L7"/>
<protein>
    <submittedName>
        <fullName evidence="1">Uncharacterized protein</fullName>
    </submittedName>
</protein>
<evidence type="ECO:0000313" key="2">
    <source>
        <dbReference type="Proteomes" id="UP000800093"/>
    </source>
</evidence>
<gene>
    <name evidence="1" type="ORF">CC78DRAFT_355452</name>
</gene>
<dbReference type="EMBL" id="ML986657">
    <property type="protein sequence ID" value="KAF2261457.1"/>
    <property type="molecule type" value="Genomic_DNA"/>
</dbReference>
<name>A0A9P4K2L7_9PLEO</name>
<reference evidence="2" key="1">
    <citation type="journal article" date="2020" name="Stud. Mycol.">
        <title>101 Dothideomycetes genomes: A test case for predicting lifestyles and emergence of pathogens.</title>
        <authorList>
            <person name="Haridas S."/>
            <person name="Albert R."/>
            <person name="Binder M."/>
            <person name="Bloem J."/>
            <person name="LaButti K."/>
            <person name="Salamov A."/>
            <person name="Andreopoulos B."/>
            <person name="Baker S."/>
            <person name="Barry K."/>
            <person name="Bills G."/>
            <person name="Bluhm B."/>
            <person name="Cannon C."/>
            <person name="Castanera R."/>
            <person name="Culley D."/>
            <person name="Daum C."/>
            <person name="Ezra D."/>
            <person name="Gonzalez J."/>
            <person name="Henrissat B."/>
            <person name="Kuo A."/>
            <person name="Liang C."/>
            <person name="Lipzen A."/>
            <person name="Lutzoni F."/>
            <person name="Magnuson J."/>
            <person name="Mondo S."/>
            <person name="Nolan M."/>
            <person name="Ohm R."/>
            <person name="Pangilinan J."/>
            <person name="Park H.-J."/>
            <person name="Ramirez L."/>
            <person name="Alfaro M."/>
            <person name="Sun H."/>
            <person name="Tritt A."/>
            <person name="Yoshinaga Y."/>
            <person name="Zwiers L.-H."/>
            <person name="Turgeon B."/>
            <person name="Goodwin S."/>
            <person name="Spatafora J."/>
            <person name="Crous P."/>
            <person name="Grigoriev I."/>
        </authorList>
    </citation>
    <scope>NUCLEOTIDE SEQUENCE [LARGE SCALE GENOMIC DNA]</scope>
    <source>
        <strain evidence="2">CBS 304.66</strain>
    </source>
</reference>
<organism evidence="1 2">
    <name type="scientific">Lojkania enalia</name>
    <dbReference type="NCBI Taxonomy" id="147567"/>
    <lineage>
        <taxon>Eukaryota</taxon>
        <taxon>Fungi</taxon>
        <taxon>Dikarya</taxon>
        <taxon>Ascomycota</taxon>
        <taxon>Pezizomycotina</taxon>
        <taxon>Dothideomycetes</taxon>
        <taxon>Pleosporomycetidae</taxon>
        <taxon>Pleosporales</taxon>
        <taxon>Pleosporales incertae sedis</taxon>
        <taxon>Lojkania</taxon>
    </lineage>
</organism>
<dbReference type="Proteomes" id="UP000800093">
    <property type="component" value="Unassembled WGS sequence"/>
</dbReference>
<comment type="caution">
    <text evidence="1">The sequence shown here is derived from an EMBL/GenBank/DDBJ whole genome shotgun (WGS) entry which is preliminary data.</text>
</comment>